<dbReference type="EMBL" id="CP089983">
    <property type="protein sequence ID" value="WXB10206.1"/>
    <property type="molecule type" value="Genomic_DNA"/>
</dbReference>
<dbReference type="SUPFAM" id="SSF55874">
    <property type="entry name" value="ATPase domain of HSP90 chaperone/DNA topoisomerase II/histidine kinase"/>
    <property type="match status" value="1"/>
</dbReference>
<dbReference type="Gene3D" id="3.30.565.10">
    <property type="entry name" value="Histidine kinase-like ATPase, C-terminal domain"/>
    <property type="match status" value="1"/>
</dbReference>
<dbReference type="RefSeq" id="WP_394839883.1">
    <property type="nucleotide sequence ID" value="NZ_CP089983.1"/>
</dbReference>
<evidence type="ECO:0000256" key="1">
    <source>
        <dbReference type="ARBA" id="ARBA00000085"/>
    </source>
</evidence>
<dbReference type="Pfam" id="PF02518">
    <property type="entry name" value="HATPase_c"/>
    <property type="match status" value="1"/>
</dbReference>
<evidence type="ECO:0000313" key="6">
    <source>
        <dbReference type="EMBL" id="WXB10206.1"/>
    </source>
</evidence>
<feature type="region of interest" description="Disordered" evidence="4">
    <location>
        <begin position="35"/>
        <end position="59"/>
    </location>
</feature>
<gene>
    <name evidence="6" type="ORF">LVJ94_23630</name>
</gene>
<dbReference type="InterPro" id="IPR004358">
    <property type="entry name" value="Sig_transdc_His_kin-like_C"/>
</dbReference>
<dbReference type="SMART" id="SM00387">
    <property type="entry name" value="HATPase_c"/>
    <property type="match status" value="1"/>
</dbReference>
<accession>A0ABZ2LH10</accession>
<dbReference type="PROSITE" id="PS50109">
    <property type="entry name" value="HIS_KIN"/>
    <property type="match status" value="1"/>
</dbReference>
<dbReference type="EC" id="2.7.13.3" evidence="2"/>
<proteinExistence type="predicted"/>
<organism evidence="6 7">
    <name type="scientific">Pendulispora rubella</name>
    <dbReference type="NCBI Taxonomy" id="2741070"/>
    <lineage>
        <taxon>Bacteria</taxon>
        <taxon>Pseudomonadati</taxon>
        <taxon>Myxococcota</taxon>
        <taxon>Myxococcia</taxon>
        <taxon>Myxococcales</taxon>
        <taxon>Sorangiineae</taxon>
        <taxon>Pendulisporaceae</taxon>
        <taxon>Pendulispora</taxon>
    </lineage>
</organism>
<dbReference type="CDD" id="cd00075">
    <property type="entry name" value="HATPase"/>
    <property type="match status" value="1"/>
</dbReference>
<dbReference type="Proteomes" id="UP001374803">
    <property type="component" value="Chromosome"/>
</dbReference>
<dbReference type="PANTHER" id="PTHR43547">
    <property type="entry name" value="TWO-COMPONENT HISTIDINE KINASE"/>
    <property type="match status" value="1"/>
</dbReference>
<evidence type="ECO:0000313" key="7">
    <source>
        <dbReference type="Proteomes" id="UP001374803"/>
    </source>
</evidence>
<protein>
    <recommendedName>
        <fullName evidence="2">histidine kinase</fullName>
        <ecNumber evidence="2">2.7.13.3</ecNumber>
    </recommendedName>
</protein>
<comment type="catalytic activity">
    <reaction evidence="1">
        <text>ATP + protein L-histidine = ADP + protein N-phospho-L-histidine.</text>
        <dbReference type="EC" id="2.7.13.3"/>
    </reaction>
</comment>
<name>A0ABZ2LH10_9BACT</name>
<evidence type="ECO:0000256" key="3">
    <source>
        <dbReference type="ARBA" id="ARBA00022553"/>
    </source>
</evidence>
<dbReference type="InterPro" id="IPR036890">
    <property type="entry name" value="HATPase_C_sf"/>
</dbReference>
<evidence type="ECO:0000256" key="4">
    <source>
        <dbReference type="SAM" id="MobiDB-lite"/>
    </source>
</evidence>
<keyword evidence="6" id="KW-0808">Transferase</keyword>
<dbReference type="PANTHER" id="PTHR43547:SF2">
    <property type="entry name" value="HYBRID SIGNAL TRANSDUCTION HISTIDINE KINASE C"/>
    <property type="match status" value="1"/>
</dbReference>
<keyword evidence="3" id="KW-0597">Phosphoprotein</keyword>
<evidence type="ECO:0000259" key="5">
    <source>
        <dbReference type="PROSITE" id="PS50109"/>
    </source>
</evidence>
<sequence>MLAASLFELKALAVEESSLNVNFDMLERTFAAVRGRSKGPPSLPRRQAPPGQAGRNTPVGHVSRVFRDVYEAERLSAGAIPLARKQEALRALADAAFARLGKEARRRGLSLQNDVDEALAAPCDPERILKVLLHLIENAIGACKEHGQVVVDARPIENGVVISVRDEGTGLDPRAWPYLFREGWKDPSRKGEGLGLTVSKAIVHAHGGKIWCESALGRGTTFRFTLPNEKKKIEPVPEHEPVHEHV</sequence>
<dbReference type="InterPro" id="IPR005467">
    <property type="entry name" value="His_kinase_dom"/>
</dbReference>
<evidence type="ECO:0000256" key="2">
    <source>
        <dbReference type="ARBA" id="ARBA00012438"/>
    </source>
</evidence>
<dbReference type="PRINTS" id="PR00344">
    <property type="entry name" value="BCTRLSENSOR"/>
</dbReference>
<reference evidence="6" key="1">
    <citation type="submission" date="2021-12" db="EMBL/GenBank/DDBJ databases">
        <title>Discovery of the Pendulisporaceae a myxobacterial family with distinct sporulation behavior and unique specialized metabolism.</title>
        <authorList>
            <person name="Garcia R."/>
            <person name="Popoff A."/>
            <person name="Bader C.D."/>
            <person name="Loehr J."/>
            <person name="Walesch S."/>
            <person name="Walt C."/>
            <person name="Boldt J."/>
            <person name="Bunk B."/>
            <person name="Haeckl F.J.F.P.J."/>
            <person name="Gunesch A.P."/>
            <person name="Birkelbach J."/>
            <person name="Nuebel U."/>
            <person name="Pietschmann T."/>
            <person name="Bach T."/>
            <person name="Mueller R."/>
        </authorList>
    </citation>
    <scope>NUCLEOTIDE SEQUENCE</scope>
    <source>
        <strain evidence="6">MSr11367</strain>
    </source>
</reference>
<dbReference type="GO" id="GO:0016301">
    <property type="term" value="F:kinase activity"/>
    <property type="evidence" value="ECO:0007669"/>
    <property type="project" value="UniProtKB-KW"/>
</dbReference>
<feature type="domain" description="Histidine kinase" evidence="5">
    <location>
        <begin position="61"/>
        <end position="230"/>
    </location>
</feature>
<keyword evidence="7" id="KW-1185">Reference proteome</keyword>
<dbReference type="InterPro" id="IPR003594">
    <property type="entry name" value="HATPase_dom"/>
</dbReference>
<keyword evidence="6" id="KW-0418">Kinase</keyword>